<dbReference type="AlphaFoldDB" id="X7FA64"/>
<comment type="caution">
    <text evidence="2">The sequence shown here is derived from an EMBL/GenBank/DDBJ whole genome shotgun (WGS) entry which is preliminary data.</text>
</comment>
<dbReference type="PANTHER" id="PTHR48207:SF3">
    <property type="entry name" value="SUCCINATE--HYDROXYMETHYLGLUTARATE COA-TRANSFERASE"/>
    <property type="match status" value="1"/>
</dbReference>
<keyword evidence="3" id="KW-1185">Reference proteome</keyword>
<dbReference type="OrthoDB" id="7208981at2"/>
<dbReference type="InterPro" id="IPR044855">
    <property type="entry name" value="CoA-Trfase_III_dom3_sf"/>
</dbReference>
<dbReference type="eggNOG" id="COG1804">
    <property type="taxonomic scope" value="Bacteria"/>
</dbReference>
<organism evidence="2 3">
    <name type="scientific">Roseivivax isoporae LMG 25204</name>
    <dbReference type="NCBI Taxonomy" id="1449351"/>
    <lineage>
        <taxon>Bacteria</taxon>
        <taxon>Pseudomonadati</taxon>
        <taxon>Pseudomonadota</taxon>
        <taxon>Alphaproteobacteria</taxon>
        <taxon>Rhodobacterales</taxon>
        <taxon>Roseobacteraceae</taxon>
        <taxon>Roseivivax</taxon>
    </lineage>
</organism>
<evidence type="ECO:0000313" key="2">
    <source>
        <dbReference type="EMBL" id="ETX29807.1"/>
    </source>
</evidence>
<protein>
    <submittedName>
        <fullName evidence="2">CoA transferase</fullName>
    </submittedName>
</protein>
<dbReference type="Pfam" id="PF02515">
    <property type="entry name" value="CoA_transf_3"/>
    <property type="match status" value="1"/>
</dbReference>
<dbReference type="Gene3D" id="3.30.1540.10">
    <property type="entry name" value="formyl-coa transferase, domain 3"/>
    <property type="match status" value="1"/>
</dbReference>
<name>X7FA64_9RHOB</name>
<dbReference type="PATRIC" id="fig|1449351.3.peg.1314"/>
<accession>X7FA64</accession>
<dbReference type="InterPro" id="IPR050483">
    <property type="entry name" value="CoA-transferase_III_domain"/>
</dbReference>
<evidence type="ECO:0000313" key="3">
    <source>
        <dbReference type="Proteomes" id="UP000023430"/>
    </source>
</evidence>
<gene>
    <name evidence="2" type="ORF">RISW2_21390</name>
</gene>
<dbReference type="STRING" id="1449351.RISW2_21390"/>
<dbReference type="InterPro" id="IPR023606">
    <property type="entry name" value="CoA-Trfase_III_dom_1_sf"/>
</dbReference>
<sequence>MTDGSETGGARGALDGLVVCDLSRILAGPTATQLLGDLGATVVKIENPGSGGDDTRAWGPPYAETHDGQSDLSAYFMAANRNKLSVAADLATEEGAALVRAIAAEADVVIENFKPGGLVKYGLDHETLRAAHPRLVYCSISGFGQTGPNRELPGYDLMAQGYGGIMSLTGPANGAPHKVGVGIADVMCGMYACVGILAALRHRDSTGEGQHIDLSLVDAQMAWLINEGTNYLASGRDPERRGNAHPNIAPYDVYPCADGHVILAVGNDGQFRRFAAAMGRPELGQDPRFMTNPLRLENRVALTEIVTELMAAMPRCDILGRLAEVKVPAGPIHTVAEALGSEQARARGAVISVPHPDTLRGEVQLLGNPLKFSATPVTVRRPPPRVGQDGSGILDRLRALRTTPSGRS</sequence>
<dbReference type="RefSeq" id="WP_043768180.1">
    <property type="nucleotide sequence ID" value="NZ_JAME01000007.1"/>
</dbReference>
<dbReference type="EMBL" id="JAME01000007">
    <property type="protein sequence ID" value="ETX29807.1"/>
    <property type="molecule type" value="Genomic_DNA"/>
</dbReference>
<dbReference type="GO" id="GO:0008410">
    <property type="term" value="F:CoA-transferase activity"/>
    <property type="evidence" value="ECO:0007669"/>
    <property type="project" value="TreeGrafter"/>
</dbReference>
<dbReference type="InterPro" id="IPR003673">
    <property type="entry name" value="CoA-Trfase_fam_III"/>
</dbReference>
<dbReference type="Gene3D" id="3.40.50.10540">
    <property type="entry name" value="Crotonobetainyl-coa:carnitine coa-transferase, domain 1"/>
    <property type="match status" value="1"/>
</dbReference>
<evidence type="ECO:0000256" key="1">
    <source>
        <dbReference type="ARBA" id="ARBA00022679"/>
    </source>
</evidence>
<dbReference type="SUPFAM" id="SSF89796">
    <property type="entry name" value="CoA-transferase family III (CaiB/BaiF)"/>
    <property type="match status" value="1"/>
</dbReference>
<proteinExistence type="predicted"/>
<reference evidence="2 3" key="1">
    <citation type="submission" date="2014-01" db="EMBL/GenBank/DDBJ databases">
        <title>Roseivivax isoporae LMG 25204 Genome Sequencing.</title>
        <authorList>
            <person name="Lai Q."/>
            <person name="Li G."/>
            <person name="Shao Z."/>
        </authorList>
    </citation>
    <scope>NUCLEOTIDE SEQUENCE [LARGE SCALE GENOMIC DNA]</scope>
    <source>
        <strain evidence="2 3">LMG 25204</strain>
    </source>
</reference>
<dbReference type="Proteomes" id="UP000023430">
    <property type="component" value="Unassembled WGS sequence"/>
</dbReference>
<dbReference type="PANTHER" id="PTHR48207">
    <property type="entry name" value="SUCCINATE--HYDROXYMETHYLGLUTARATE COA-TRANSFERASE"/>
    <property type="match status" value="1"/>
</dbReference>
<keyword evidence="1 2" id="KW-0808">Transferase</keyword>